<evidence type="ECO:0000256" key="1">
    <source>
        <dbReference type="ARBA" id="ARBA00022448"/>
    </source>
</evidence>
<organism evidence="7 8">
    <name type="scientific">Rhodoferax lithotrophicus</name>
    <dbReference type="NCBI Taxonomy" id="2798804"/>
    <lineage>
        <taxon>Bacteria</taxon>
        <taxon>Pseudomonadati</taxon>
        <taxon>Pseudomonadota</taxon>
        <taxon>Betaproteobacteria</taxon>
        <taxon>Burkholderiales</taxon>
        <taxon>Comamonadaceae</taxon>
        <taxon>Rhodoferax</taxon>
    </lineage>
</organism>
<name>A0ABM7MHE3_9BURK</name>
<reference evidence="7 8" key="1">
    <citation type="journal article" date="2021" name="Microbiol. Spectr.">
        <title>A Single Bacterium Capable of Oxidation and Reduction of Iron at Circumneutral pH.</title>
        <authorList>
            <person name="Kato S."/>
            <person name="Ohkuma M."/>
        </authorList>
    </citation>
    <scope>NUCLEOTIDE SEQUENCE [LARGE SCALE GENOMIC DNA]</scope>
    <source>
        <strain evidence="7 8">MIZ03</strain>
    </source>
</reference>
<evidence type="ECO:0000256" key="3">
    <source>
        <dbReference type="ARBA" id="ARBA00022723"/>
    </source>
</evidence>
<dbReference type="PRINTS" id="PR00608">
    <property type="entry name" value="CYTCHROMECII"/>
</dbReference>
<evidence type="ECO:0000313" key="8">
    <source>
        <dbReference type="Proteomes" id="UP000824366"/>
    </source>
</evidence>
<evidence type="ECO:0000313" key="7">
    <source>
        <dbReference type="EMBL" id="BCO25641.1"/>
    </source>
</evidence>
<dbReference type="InterPro" id="IPR012127">
    <property type="entry name" value="Cyt_c_prime"/>
</dbReference>
<dbReference type="PROSITE" id="PS51009">
    <property type="entry name" value="CYTCII"/>
    <property type="match status" value="1"/>
</dbReference>
<evidence type="ECO:0000256" key="2">
    <source>
        <dbReference type="ARBA" id="ARBA00022617"/>
    </source>
</evidence>
<dbReference type="Gene3D" id="1.20.120.10">
    <property type="entry name" value="Cytochrome c/b562"/>
    <property type="match status" value="1"/>
</dbReference>
<keyword evidence="5" id="KW-0408">Iron</keyword>
<feature type="signal peptide" evidence="6">
    <location>
        <begin position="1"/>
        <end position="22"/>
    </location>
</feature>
<keyword evidence="6" id="KW-0732">Signal</keyword>
<dbReference type="InterPro" id="IPR002321">
    <property type="entry name" value="Cyt_c_II"/>
</dbReference>
<keyword evidence="8" id="KW-1185">Reference proteome</keyword>
<dbReference type="InterPro" id="IPR010980">
    <property type="entry name" value="Cyt_c/b562"/>
</dbReference>
<accession>A0ABM7MHE3</accession>
<feature type="chain" id="PRO_5045237220" evidence="6">
    <location>
        <begin position="23"/>
        <end position="150"/>
    </location>
</feature>
<dbReference type="SUPFAM" id="SSF47175">
    <property type="entry name" value="Cytochromes"/>
    <property type="match status" value="1"/>
</dbReference>
<evidence type="ECO:0000256" key="5">
    <source>
        <dbReference type="ARBA" id="ARBA00023004"/>
    </source>
</evidence>
<protein>
    <submittedName>
        <fullName evidence="7">Cytochrome c</fullName>
    </submittedName>
</protein>
<dbReference type="RefSeq" id="WP_223907668.1">
    <property type="nucleotide sequence ID" value="NZ_AP024238.1"/>
</dbReference>
<keyword evidence="1" id="KW-0813">Transport</keyword>
<dbReference type="Pfam" id="PF01322">
    <property type="entry name" value="Cytochrom_C_2"/>
    <property type="match status" value="1"/>
</dbReference>
<keyword evidence="2" id="KW-0349">Heme</keyword>
<evidence type="ECO:0000256" key="4">
    <source>
        <dbReference type="ARBA" id="ARBA00022982"/>
    </source>
</evidence>
<dbReference type="PIRSF" id="PIRSF000027">
    <property type="entry name" value="Cytc_c_prime"/>
    <property type="match status" value="1"/>
</dbReference>
<gene>
    <name evidence="7" type="ORF">MIZ03_0505</name>
</gene>
<proteinExistence type="predicted"/>
<keyword evidence="4" id="KW-0249">Electron transport</keyword>
<evidence type="ECO:0000256" key="6">
    <source>
        <dbReference type="SAM" id="SignalP"/>
    </source>
</evidence>
<keyword evidence="3" id="KW-0479">Metal-binding</keyword>
<dbReference type="EMBL" id="AP024238">
    <property type="protein sequence ID" value="BCO25641.1"/>
    <property type="molecule type" value="Genomic_DNA"/>
</dbReference>
<dbReference type="InterPro" id="IPR015984">
    <property type="entry name" value="Cyt_c_prime_subgr"/>
</dbReference>
<dbReference type="Proteomes" id="UP000824366">
    <property type="component" value="Chromosome"/>
</dbReference>
<sequence length="150" mass="15851">MKILTALILSGSVLTMSLPASAQFAKAEDAIKYRKNALFVMQQNFGRVAGMAAGKIPFDAKVAAESAGVADFVAKLPWAGFGPGTDKGETKAKAEIWTDKAKFDDYANKMQAEMSKLSAAAKTGNLENIKLAVNATGGACKACHDDFRSK</sequence>